<organism evidence="2 3">
    <name type="scientific">Alteromonas oceani</name>
    <dbReference type="NCBI Taxonomy" id="2071609"/>
    <lineage>
        <taxon>Bacteria</taxon>
        <taxon>Pseudomonadati</taxon>
        <taxon>Pseudomonadota</taxon>
        <taxon>Gammaproteobacteria</taxon>
        <taxon>Alteromonadales</taxon>
        <taxon>Alteromonadaceae</taxon>
        <taxon>Alteromonas/Salinimonas group</taxon>
        <taxon>Alteromonas</taxon>
    </lineage>
</organism>
<dbReference type="Proteomes" id="UP001595477">
    <property type="component" value="Unassembled WGS sequence"/>
</dbReference>
<dbReference type="PANTHER" id="PTHR38040:SF1">
    <property type="entry name" value="UBIQUINONE BIOSYNTHESIS ACCESSORY FACTOR UBIK"/>
    <property type="match status" value="1"/>
</dbReference>
<name>A0ABV7JXK9_9ALTE</name>
<sequence length="84" mass="9419">MLDPKKLEDIARQIADSVPPGVKNMAEEAEGKIKQVLQSQLSKLDLVTREEFDIQTQVLIKTREKLEAMEVRLAALEAEQAADD</sequence>
<protein>
    <recommendedName>
        <fullName evidence="1">Ubiquinone biosynthesis accessory factor UbiK</fullName>
    </recommendedName>
</protein>
<dbReference type="RefSeq" id="WP_123324909.1">
    <property type="nucleotide sequence ID" value="NZ_JBHRSX010000029.1"/>
</dbReference>
<dbReference type="HAMAP" id="MF_02216">
    <property type="entry name" value="UbiK"/>
    <property type="match status" value="1"/>
</dbReference>
<evidence type="ECO:0000313" key="3">
    <source>
        <dbReference type="Proteomes" id="UP001595477"/>
    </source>
</evidence>
<comment type="caution">
    <text evidence="2">The sequence shown here is derived from an EMBL/GenBank/DDBJ whole genome shotgun (WGS) entry which is preliminary data.</text>
</comment>
<reference evidence="3" key="1">
    <citation type="journal article" date="2019" name="Int. J. Syst. Evol. Microbiol.">
        <title>The Global Catalogue of Microorganisms (GCM) 10K type strain sequencing project: providing services to taxonomists for standard genome sequencing and annotation.</title>
        <authorList>
            <consortium name="The Broad Institute Genomics Platform"/>
            <consortium name="The Broad Institute Genome Sequencing Center for Infectious Disease"/>
            <person name="Wu L."/>
            <person name="Ma J."/>
        </authorList>
    </citation>
    <scope>NUCLEOTIDE SEQUENCE [LARGE SCALE GENOMIC DNA]</scope>
    <source>
        <strain evidence="3">KCTC 52449</strain>
    </source>
</reference>
<dbReference type="PANTHER" id="PTHR38040">
    <property type="entry name" value="UBIQUINONE BIOSYNTHESIS ACCESSORY FACTOR UBIK"/>
    <property type="match status" value="1"/>
</dbReference>
<gene>
    <name evidence="1" type="primary">ubiK</name>
    <name evidence="2" type="ORF">ACFOEW_12870</name>
</gene>
<accession>A0ABV7JXK9</accession>
<keyword evidence="1" id="KW-0963">Cytoplasm</keyword>
<dbReference type="InterPro" id="IPR007475">
    <property type="entry name" value="UbiK"/>
</dbReference>
<keyword evidence="1" id="KW-0831">Ubiquinone biosynthesis</keyword>
<dbReference type="NCBIfam" id="NF047835">
    <property type="entry name" value="UbiqAccUbiK"/>
    <property type="match status" value="1"/>
</dbReference>
<comment type="pathway">
    <text evidence="1">Cofactor biosynthesis; ubiquinone biosynthesis.</text>
</comment>
<dbReference type="EMBL" id="JBHRSX010000029">
    <property type="protein sequence ID" value="MFC3202704.1"/>
    <property type="molecule type" value="Genomic_DNA"/>
</dbReference>
<proteinExistence type="inferred from homology"/>
<dbReference type="Pfam" id="PF04380">
    <property type="entry name" value="BMFP"/>
    <property type="match status" value="1"/>
</dbReference>
<evidence type="ECO:0000256" key="1">
    <source>
        <dbReference type="HAMAP-Rule" id="MF_02216"/>
    </source>
</evidence>
<keyword evidence="3" id="KW-1185">Reference proteome</keyword>
<comment type="function">
    <text evidence="1">Required for efficient ubiquinone (coenzyme Q) biosynthesis. UbiK is probably an accessory factor of Ubi enzymes and facilitates ubiquinone biosynthesis by acting as an assembly factor, a targeting factor, or both.</text>
</comment>
<comment type="similarity">
    <text evidence="1">Belongs to the UbiK family.</text>
</comment>
<comment type="subcellular location">
    <subcellularLocation>
        <location evidence="1">Cytoplasm</location>
    </subcellularLocation>
</comment>
<evidence type="ECO:0000313" key="2">
    <source>
        <dbReference type="EMBL" id="MFC3202704.1"/>
    </source>
</evidence>